<dbReference type="GO" id="GO:0006893">
    <property type="term" value="P:Golgi to plasma membrane transport"/>
    <property type="evidence" value="ECO:0007669"/>
    <property type="project" value="TreeGrafter"/>
</dbReference>
<dbReference type="Pfam" id="PF02883">
    <property type="entry name" value="Alpha_adaptinC2"/>
    <property type="match status" value="1"/>
</dbReference>
<evidence type="ECO:0000313" key="15">
    <source>
        <dbReference type="Proteomes" id="UP000472276"/>
    </source>
</evidence>
<dbReference type="GO" id="GO:0034394">
    <property type="term" value="P:protein localization to cell surface"/>
    <property type="evidence" value="ECO:0007669"/>
    <property type="project" value="TreeGrafter"/>
</dbReference>
<proteinExistence type="inferred from homology"/>
<reference evidence="14" key="2">
    <citation type="submission" date="2025-09" db="UniProtKB">
        <authorList>
            <consortium name="Ensembl"/>
        </authorList>
    </citation>
    <scope>IDENTIFICATION</scope>
</reference>
<evidence type="ECO:0000256" key="2">
    <source>
        <dbReference type="ARBA" id="ARBA00004220"/>
    </source>
</evidence>
<dbReference type="GO" id="GO:0043130">
    <property type="term" value="F:ubiquitin binding"/>
    <property type="evidence" value="ECO:0007669"/>
    <property type="project" value="InterPro"/>
</dbReference>
<feature type="compositionally biased region" description="Low complexity" evidence="10">
    <location>
        <begin position="405"/>
        <end position="421"/>
    </location>
</feature>
<gene>
    <name evidence="14" type="primary">gga3a</name>
</gene>
<accession>A0A668TLU3</accession>
<evidence type="ECO:0000256" key="8">
    <source>
        <dbReference type="ARBA" id="ARBA00023034"/>
    </source>
</evidence>
<dbReference type="GO" id="GO:0035091">
    <property type="term" value="F:phosphatidylinositol binding"/>
    <property type="evidence" value="ECO:0007669"/>
    <property type="project" value="InterPro"/>
</dbReference>
<dbReference type="InterPro" id="IPR008153">
    <property type="entry name" value="GAE_dom"/>
</dbReference>
<feature type="region of interest" description="Disordered" evidence="10">
    <location>
        <begin position="405"/>
        <end position="438"/>
    </location>
</feature>
<dbReference type="InterPro" id="IPR008152">
    <property type="entry name" value="Clathrin_a/b/g-adaptin_app_Ig"/>
</dbReference>
<dbReference type="Pfam" id="PF03127">
    <property type="entry name" value="GAT"/>
    <property type="match status" value="1"/>
</dbReference>
<dbReference type="Gene3D" id="1.25.40.90">
    <property type="match status" value="1"/>
</dbReference>
<dbReference type="GO" id="GO:0031267">
    <property type="term" value="F:small GTPase binding"/>
    <property type="evidence" value="ECO:0007669"/>
    <property type="project" value="InterPro"/>
</dbReference>
<dbReference type="Gene3D" id="2.60.40.1230">
    <property type="match status" value="1"/>
</dbReference>
<name>A0A668TLU3_OREAU</name>
<evidence type="ECO:0000256" key="3">
    <source>
        <dbReference type="ARBA" id="ARBA00008099"/>
    </source>
</evidence>
<dbReference type="PANTHER" id="PTHR45905">
    <property type="entry name" value="GOLGI-LOCALIZED, GAMMA-ADAPTIN EAR CONTAINING, ARF BINDING PROTEIN"/>
    <property type="match status" value="1"/>
</dbReference>
<dbReference type="SUPFAM" id="SSF48464">
    <property type="entry name" value="ENTH/VHS domain"/>
    <property type="match status" value="1"/>
</dbReference>
<dbReference type="InterPro" id="IPR027422">
    <property type="entry name" value="GGA1-3"/>
</dbReference>
<comment type="similarity">
    <text evidence="3">Belongs to the GGA protein family.</text>
</comment>
<sequence>MADDGESLESWLNKATNPSNRQEDWEYIMSFCDQINKELEGPQISVRLLAYKIQSPQDWEAMQALTVLEACMKNCGRRFHNEVGKFKFLNELIKVVSPKYLGDKVSEQVKKRVIEMLYSWTVSLPDETKIAEAYQMLKLQGIVSADPEIPLDATLVPSPSPRPKNPVFDDEKKSKRLAELLKSKKPEDLQEANRLIKNMVKEDEVRTQKATKQKSTLEAVNNSVKLLNEMLAHFSPEDSTDADRELIRELYGDCDKLRQTVVQLATETEDNDSSLGNKILDLFILLKCLAQFSCADSKLTSHQTQVTQNHSAQFVNWQCLHLSSQGYIKSHPGLIYFEIHMLGDILQANDDLSQVINLYKKIVEGQTMNGEAGGHQTQTSVSAGTGSTNQSEILIDLVGLDIQSPSASEQQPPASSQSFPADLLCGSAATDPPSQSVNVPSTALSLLDEELLSLGLNEPITELNKLTHGNPSNPLPSTQDSSQDLGLFDTLPTVPVFSTPSLFLDALSTTGAPANSSKTYTPASSLNFNGPVFSTPLASTTSVSTTSVISPQPFSSVLTTVAPAAPPQSFSLTSSAPSAPNITPQLISTSTLGFHSPSPSPGHILQDLTLLDLGNNNSLEATSTPIISEGIHAWSAPLSIKSQADDSPLLRSLSPVLPLSQSSPGRGQEVSLANVFVPLDTIKPSKVCPVTAYDKNGVRVLLHFATDSPPGRPDVLVMVASMLNTATQPVKNIVLQAAVPRTMKVKLQPPSGTELASFNPILPPAAITQIMLLANPLKEKVRMRYKLIFTLGEQPFTEVGEVNDFPPVDKWGAL</sequence>
<dbReference type="InterPro" id="IPR038425">
    <property type="entry name" value="GAT_sf"/>
</dbReference>
<dbReference type="Gene3D" id="1.20.5.170">
    <property type="match status" value="1"/>
</dbReference>
<protein>
    <recommendedName>
        <fullName evidence="16">Golgi associated, gamma adaptin ear containing, ARF binding protein 3a</fullName>
    </recommendedName>
</protein>
<organism evidence="14 15">
    <name type="scientific">Oreochromis aureus</name>
    <name type="common">Israeli tilapia</name>
    <name type="synonym">Chromis aureus</name>
    <dbReference type="NCBI Taxonomy" id="47969"/>
    <lineage>
        <taxon>Eukaryota</taxon>
        <taxon>Metazoa</taxon>
        <taxon>Chordata</taxon>
        <taxon>Craniata</taxon>
        <taxon>Vertebrata</taxon>
        <taxon>Euteleostomi</taxon>
        <taxon>Actinopterygii</taxon>
        <taxon>Neopterygii</taxon>
        <taxon>Teleostei</taxon>
        <taxon>Neoteleostei</taxon>
        <taxon>Acanthomorphata</taxon>
        <taxon>Ovalentaria</taxon>
        <taxon>Cichlomorphae</taxon>
        <taxon>Cichliformes</taxon>
        <taxon>Cichlidae</taxon>
        <taxon>African cichlids</taxon>
        <taxon>Pseudocrenilabrinae</taxon>
        <taxon>Oreochromini</taxon>
        <taxon>Oreochromis</taxon>
    </lineage>
</organism>
<dbReference type="AlphaFoldDB" id="A0A668TLU3"/>
<dbReference type="PROSITE" id="PS50180">
    <property type="entry name" value="GAE"/>
    <property type="match status" value="1"/>
</dbReference>
<keyword evidence="15" id="KW-1185">Reference proteome</keyword>
<feature type="domain" description="GAE" evidence="12">
    <location>
        <begin position="685"/>
        <end position="806"/>
    </location>
</feature>
<comment type="subcellular location">
    <subcellularLocation>
        <location evidence="2">Early endosome membrane</location>
        <topology evidence="2">Peripheral membrane protein</topology>
    </subcellularLocation>
    <subcellularLocation>
        <location evidence="1">Golgi apparatus</location>
        <location evidence="1">trans-Golgi network membrane</location>
        <topology evidence="1">Peripheral membrane protein</topology>
    </subcellularLocation>
</comment>
<evidence type="ECO:0000256" key="4">
    <source>
        <dbReference type="ARBA" id="ARBA00022448"/>
    </source>
</evidence>
<dbReference type="GO" id="GO:0031901">
    <property type="term" value="C:early endosome membrane"/>
    <property type="evidence" value="ECO:0007669"/>
    <property type="project" value="UniProtKB-SubCell"/>
</dbReference>
<dbReference type="FunFam" id="1.25.40.90:FF:000011">
    <property type="entry name" value="ADP-ribosylation factor-binding protein GGA3 isoform X1"/>
    <property type="match status" value="1"/>
</dbReference>
<evidence type="ECO:0000256" key="5">
    <source>
        <dbReference type="ARBA" id="ARBA00022753"/>
    </source>
</evidence>
<keyword evidence="6" id="KW-0832">Ubl conjugation</keyword>
<keyword evidence="8" id="KW-0333">Golgi apparatus</keyword>
<evidence type="ECO:0000259" key="12">
    <source>
        <dbReference type="PROSITE" id="PS50180"/>
    </source>
</evidence>
<dbReference type="InterPro" id="IPR004152">
    <property type="entry name" value="GAT_dom"/>
</dbReference>
<dbReference type="SMART" id="SM00288">
    <property type="entry name" value="VHS"/>
    <property type="match status" value="1"/>
</dbReference>
<feature type="domain" description="GAT" evidence="13">
    <location>
        <begin position="170"/>
        <end position="297"/>
    </location>
</feature>
<dbReference type="PROSITE" id="PS50179">
    <property type="entry name" value="VHS"/>
    <property type="match status" value="1"/>
</dbReference>
<evidence type="ECO:0000313" key="14">
    <source>
        <dbReference type="Ensembl" id="ENSOABP00000026917.2"/>
    </source>
</evidence>
<dbReference type="FunFam" id="2.60.40.1230:FF:000001">
    <property type="entry name" value="ADP-ribosylation factor-binding protein GGA1 isoform 1"/>
    <property type="match status" value="1"/>
</dbReference>
<dbReference type="PROSITE" id="PS50909">
    <property type="entry name" value="GAT"/>
    <property type="match status" value="1"/>
</dbReference>
<dbReference type="SMART" id="SM00809">
    <property type="entry name" value="Alpha_adaptinC2"/>
    <property type="match status" value="1"/>
</dbReference>
<evidence type="ECO:0000256" key="7">
    <source>
        <dbReference type="ARBA" id="ARBA00022927"/>
    </source>
</evidence>
<keyword evidence="9" id="KW-0472">Membrane</keyword>
<dbReference type="PANTHER" id="PTHR45905:SF3">
    <property type="entry name" value="ADP-RIBOSYLATION FACTOR-BINDING PROTEIN GGA3"/>
    <property type="match status" value="1"/>
</dbReference>
<keyword evidence="7" id="KW-0653">Protein transport</keyword>
<dbReference type="Proteomes" id="UP000472276">
    <property type="component" value="Unassembled WGS sequence"/>
</dbReference>
<dbReference type="Gene3D" id="1.20.58.160">
    <property type="match status" value="1"/>
</dbReference>
<dbReference type="InterPro" id="IPR013041">
    <property type="entry name" value="Clathrin_app_Ig-like_sf"/>
</dbReference>
<dbReference type="InterPro" id="IPR041198">
    <property type="entry name" value="GGA_N-GAT"/>
</dbReference>
<evidence type="ECO:0008006" key="16">
    <source>
        <dbReference type="Google" id="ProtNLM"/>
    </source>
</evidence>
<dbReference type="InterPro" id="IPR008942">
    <property type="entry name" value="ENTH_VHS"/>
</dbReference>
<evidence type="ECO:0000259" key="13">
    <source>
        <dbReference type="PROSITE" id="PS50909"/>
    </source>
</evidence>
<evidence type="ECO:0000259" key="11">
    <source>
        <dbReference type="PROSITE" id="PS50179"/>
    </source>
</evidence>
<reference evidence="14" key="1">
    <citation type="submission" date="2025-08" db="UniProtKB">
        <authorList>
            <consortium name="Ensembl"/>
        </authorList>
    </citation>
    <scope>IDENTIFICATION</scope>
</reference>
<evidence type="ECO:0000256" key="1">
    <source>
        <dbReference type="ARBA" id="ARBA00004150"/>
    </source>
</evidence>
<dbReference type="GO" id="GO:0006886">
    <property type="term" value="P:intracellular protein transport"/>
    <property type="evidence" value="ECO:0007669"/>
    <property type="project" value="InterPro"/>
</dbReference>
<dbReference type="Ensembl" id="ENSOABT00000027681.2">
    <property type="protein sequence ID" value="ENSOABP00000026917.2"/>
    <property type="gene ID" value="ENSOABG00000012682.2"/>
</dbReference>
<dbReference type="GO" id="GO:0005802">
    <property type="term" value="C:trans-Golgi network"/>
    <property type="evidence" value="ECO:0007669"/>
    <property type="project" value="InterPro"/>
</dbReference>
<dbReference type="InterPro" id="IPR002014">
    <property type="entry name" value="VHS_dom"/>
</dbReference>
<dbReference type="Pfam" id="PF18308">
    <property type="entry name" value="GGA_N-GAT"/>
    <property type="match status" value="1"/>
</dbReference>
<evidence type="ECO:0000256" key="9">
    <source>
        <dbReference type="ARBA" id="ARBA00023136"/>
    </source>
</evidence>
<keyword evidence="4" id="KW-0813">Transport</keyword>
<feature type="domain" description="VHS" evidence="11">
    <location>
        <begin position="15"/>
        <end position="145"/>
    </location>
</feature>
<evidence type="ECO:0000256" key="10">
    <source>
        <dbReference type="SAM" id="MobiDB-lite"/>
    </source>
</evidence>
<dbReference type="SUPFAM" id="SSF49348">
    <property type="entry name" value="Clathrin adaptor appendage domain"/>
    <property type="match status" value="1"/>
</dbReference>
<dbReference type="SUPFAM" id="SSF89009">
    <property type="entry name" value="GAT-like domain"/>
    <property type="match status" value="1"/>
</dbReference>
<dbReference type="Pfam" id="PF00790">
    <property type="entry name" value="VHS"/>
    <property type="match status" value="1"/>
</dbReference>
<evidence type="ECO:0000256" key="6">
    <source>
        <dbReference type="ARBA" id="ARBA00022843"/>
    </source>
</evidence>
<dbReference type="FunFam" id="1.20.5.170:FF:000023">
    <property type="entry name" value="ADP-ribosylation factor-binding protein GGA3 isoform X1"/>
    <property type="match status" value="1"/>
</dbReference>
<keyword evidence="5" id="KW-0967">Endosome</keyword>